<dbReference type="InterPro" id="IPR021765">
    <property type="entry name" value="UstYa-like"/>
</dbReference>
<keyword evidence="3" id="KW-0812">Transmembrane</keyword>
<evidence type="ECO:0000313" key="4">
    <source>
        <dbReference type="EMBL" id="PIA93889.1"/>
    </source>
</evidence>
<dbReference type="GO" id="GO:0043386">
    <property type="term" value="P:mycotoxin biosynthetic process"/>
    <property type="evidence" value="ECO:0007669"/>
    <property type="project" value="InterPro"/>
</dbReference>
<proteinExistence type="inferred from homology"/>
<dbReference type="PANTHER" id="PTHR33365">
    <property type="entry name" value="YALI0B05434P"/>
    <property type="match status" value="1"/>
</dbReference>
<dbReference type="Proteomes" id="UP001302367">
    <property type="component" value="Chromosome 4"/>
</dbReference>
<reference evidence="5 7" key="2">
    <citation type="submission" date="2023-09" db="EMBL/GenBank/DDBJ databases">
        <title>Complete-Gapless Cercospora beticola genome.</title>
        <authorList>
            <person name="Wyatt N.A."/>
            <person name="Spanner R.E."/>
            <person name="Bolton M.D."/>
        </authorList>
    </citation>
    <scope>NUCLEOTIDE SEQUENCE [LARGE SCALE GENOMIC DNA]</scope>
    <source>
        <strain evidence="5">Cb09-40</strain>
    </source>
</reference>
<keyword evidence="7" id="KW-1185">Reference proteome</keyword>
<organism evidence="4 6">
    <name type="scientific">Cercospora beticola</name>
    <name type="common">Sugarbeet leaf spot fungus</name>
    <dbReference type="NCBI Taxonomy" id="122368"/>
    <lineage>
        <taxon>Eukaryota</taxon>
        <taxon>Fungi</taxon>
        <taxon>Dikarya</taxon>
        <taxon>Ascomycota</taxon>
        <taxon>Pezizomycotina</taxon>
        <taxon>Dothideomycetes</taxon>
        <taxon>Dothideomycetidae</taxon>
        <taxon>Mycosphaerellales</taxon>
        <taxon>Mycosphaerellaceae</taxon>
        <taxon>Cercospora</taxon>
    </lineage>
</organism>
<dbReference type="Pfam" id="PF11807">
    <property type="entry name" value="UstYa"/>
    <property type="match status" value="1"/>
</dbReference>
<feature type="transmembrane region" description="Helical" evidence="3">
    <location>
        <begin position="42"/>
        <end position="63"/>
    </location>
</feature>
<evidence type="ECO:0008006" key="8">
    <source>
        <dbReference type="Google" id="ProtNLM"/>
    </source>
</evidence>
<keyword evidence="3" id="KW-1133">Transmembrane helix</keyword>
<evidence type="ECO:0000313" key="6">
    <source>
        <dbReference type="Proteomes" id="UP000230605"/>
    </source>
</evidence>
<dbReference type="EMBL" id="LKMD01000105">
    <property type="protein sequence ID" value="PIA93889.1"/>
    <property type="molecule type" value="Genomic_DNA"/>
</dbReference>
<keyword evidence="3" id="KW-0472">Membrane</keyword>
<name>A0A2G5HMV5_CERBT</name>
<protein>
    <recommendedName>
        <fullName evidence="8">Cyclochlorotine biosynthesis protein O</fullName>
    </recommendedName>
</protein>
<gene>
    <name evidence="4" type="ORF">CB0940_04788</name>
    <name evidence="5" type="ORF">RHO25_006692</name>
</gene>
<dbReference type="EMBL" id="CP134187">
    <property type="protein sequence ID" value="WPB02058.1"/>
    <property type="molecule type" value="Genomic_DNA"/>
</dbReference>
<comment type="pathway">
    <text evidence="1">Mycotoxin biosynthesis.</text>
</comment>
<accession>A0A2G5HMV5</accession>
<dbReference type="OrthoDB" id="3687641at2759"/>
<dbReference type="PANTHER" id="PTHR33365:SF4">
    <property type="entry name" value="CYCLOCHLOROTINE BIOSYNTHESIS PROTEIN O"/>
    <property type="match status" value="1"/>
</dbReference>
<sequence>MAMKEASLQKAPLLVEEESEGEKEKSWQVLLRSPRTDRQRAVRLYCLLGLNVILFLSSLALYIRTVSLQGKETATLPPCVHRTDMEDARSAIEYEEQEYTGALVYDPETHTAGRRHDADVEYFGPPTPLLDENWHQLLHGEIPTMTDEEAEPYLPELLRIPKTKSYHFEPDMFHTLHCLNAVRLEVSKSLYNTTYVSQHHSTHGNFPEGWDATHLEHCLDRLRQSVMCHGDLTPSPLYYWKGFNLALGRTGKRTCRKWEPIRKWMDERGKRGNVLESF</sequence>
<evidence type="ECO:0000313" key="7">
    <source>
        <dbReference type="Proteomes" id="UP001302367"/>
    </source>
</evidence>
<reference evidence="4 6" key="1">
    <citation type="submission" date="2015-10" db="EMBL/GenBank/DDBJ databases">
        <title>The cercosporin biosynthetic gene cluster was horizontally transferred to several fungal lineages and shown to be expanded in Cercospora beticola based on microsynteny with recipient genomes.</title>
        <authorList>
            <person name="De Jonge R."/>
            <person name="Ebert M.K."/>
            <person name="Suttle J.C."/>
            <person name="Jurick Ii W.M."/>
            <person name="Secor G.A."/>
            <person name="Thomma B.P."/>
            <person name="Van De Peer Y."/>
            <person name="Bolton M.D."/>
        </authorList>
    </citation>
    <scope>NUCLEOTIDE SEQUENCE [LARGE SCALE GENOMIC DNA]</scope>
    <source>
        <strain evidence="4 6">09-40</strain>
    </source>
</reference>
<dbReference type="AlphaFoldDB" id="A0A2G5HMV5"/>
<evidence type="ECO:0000256" key="1">
    <source>
        <dbReference type="ARBA" id="ARBA00004685"/>
    </source>
</evidence>
<comment type="similarity">
    <text evidence="2">Belongs to the ustYa family.</text>
</comment>
<evidence type="ECO:0000313" key="5">
    <source>
        <dbReference type="EMBL" id="WPB02058.1"/>
    </source>
</evidence>
<dbReference type="Proteomes" id="UP000230605">
    <property type="component" value="Chromosome 4"/>
</dbReference>
<evidence type="ECO:0000256" key="3">
    <source>
        <dbReference type="SAM" id="Phobius"/>
    </source>
</evidence>
<evidence type="ECO:0000256" key="2">
    <source>
        <dbReference type="ARBA" id="ARBA00035112"/>
    </source>
</evidence>